<feature type="region of interest" description="Disordered" evidence="2">
    <location>
        <begin position="156"/>
        <end position="175"/>
    </location>
</feature>
<evidence type="ECO:0000256" key="1">
    <source>
        <dbReference type="ARBA" id="ARBA00010236"/>
    </source>
</evidence>
<dbReference type="Proteomes" id="UP000694865">
    <property type="component" value="Unplaced"/>
</dbReference>
<dbReference type="InterPro" id="IPR027417">
    <property type="entry name" value="P-loop_NTPase"/>
</dbReference>
<feature type="signal peptide" evidence="3">
    <location>
        <begin position="1"/>
        <end position="21"/>
    </location>
</feature>
<gene>
    <name evidence="6" type="primary">LOC100368559</name>
</gene>
<keyword evidence="3" id="KW-0732">Signal</keyword>
<dbReference type="InterPro" id="IPR000863">
    <property type="entry name" value="Sulfotransferase_dom"/>
</dbReference>
<evidence type="ECO:0000313" key="6">
    <source>
        <dbReference type="RefSeq" id="XP_002731982.1"/>
    </source>
</evidence>
<feature type="domain" description="Sulfotransferase" evidence="4">
    <location>
        <begin position="311"/>
        <end position="428"/>
    </location>
</feature>
<dbReference type="Pfam" id="PF00685">
    <property type="entry name" value="Sulfotransfer_1"/>
    <property type="match status" value="1"/>
</dbReference>
<comment type="similarity">
    <text evidence="1">Belongs to the WSCD family.</text>
</comment>
<dbReference type="PANTHER" id="PTHR45964">
    <property type="entry name" value="WSCD FAMILY MEMBER CG9164"/>
    <property type="match status" value="1"/>
</dbReference>
<protein>
    <submittedName>
        <fullName evidence="6">Uncharacterized protein LOC100368559</fullName>
    </submittedName>
</protein>
<dbReference type="Gene3D" id="3.40.50.300">
    <property type="entry name" value="P-loop containing nucleotide triphosphate hydrolases"/>
    <property type="match status" value="1"/>
</dbReference>
<evidence type="ECO:0000256" key="2">
    <source>
        <dbReference type="SAM" id="MobiDB-lite"/>
    </source>
</evidence>
<proteinExistence type="inferred from homology"/>
<keyword evidence="5" id="KW-1185">Reference proteome</keyword>
<feature type="chain" id="PRO_5046647031" evidence="3">
    <location>
        <begin position="22"/>
        <end position="490"/>
    </location>
</feature>
<name>A0ABM0GKM9_SACKO</name>
<dbReference type="PANTHER" id="PTHR45964:SF5">
    <property type="entry name" value="WSCD FAMILY MEMBER CG9164"/>
    <property type="match status" value="1"/>
</dbReference>
<evidence type="ECO:0000259" key="4">
    <source>
        <dbReference type="Pfam" id="PF00685"/>
    </source>
</evidence>
<accession>A0ABM0GKM9</accession>
<sequence length="490" mass="56049">MKMRVTRNFCILAALLPASILLQQYMVSKHRRAIVPSEDDNYVESNSQSAEINGGDDVQPPVSMDTRIDANNPPEEHVDVKQYFTTASPGQKKVDENEPKEYDNPNKYLIDEKPEVKPTLIEHGEHDTSAEHQLEPQDLEDDDDYKAHSLTVQKMHETEPRPQPVQNVPQAVSHEHPAAANPPVIHRDHLADMTDQDNKWITVVPPAVNIPVTDLEEDLNALFPKDQVIEFEEDDSWMWESSGRDDPCRVCLAPVHSRPLVALASAPGSGNTWARSLLEKATGIYTGSVYRDRRLFYGGFHGEMVDYSYKNTLIVKTHARGELASKEFEKAIVLIRNPFDMIVGELHRVYSANHSVINSADDIFHHPDWKKHVYHRLEWWQGVPEVWLASGKPVMFVHYEDLLDDPVKEVKRMVEYLGLQFDDSRADCIKQGINTRLPVTDSDYKQDVKVNIFRGLDSEMKSKIHEKLDIVSKKLREKGHPEVVRKSMFE</sequence>
<dbReference type="RefSeq" id="XP_002731982.1">
    <property type="nucleotide sequence ID" value="XM_002731936.1"/>
</dbReference>
<evidence type="ECO:0000256" key="3">
    <source>
        <dbReference type="SAM" id="SignalP"/>
    </source>
</evidence>
<dbReference type="InterPro" id="IPR051589">
    <property type="entry name" value="Sialate-O-sulfotransferase"/>
</dbReference>
<evidence type="ECO:0000313" key="5">
    <source>
        <dbReference type="Proteomes" id="UP000694865"/>
    </source>
</evidence>
<reference evidence="6" key="1">
    <citation type="submission" date="2025-08" db="UniProtKB">
        <authorList>
            <consortium name="RefSeq"/>
        </authorList>
    </citation>
    <scope>IDENTIFICATION</scope>
    <source>
        <tissue evidence="6">Testes</tissue>
    </source>
</reference>
<feature type="compositionally biased region" description="Basic and acidic residues" evidence="2">
    <location>
        <begin position="92"/>
        <end position="113"/>
    </location>
</feature>
<feature type="region of interest" description="Disordered" evidence="2">
    <location>
        <begin position="38"/>
        <end position="113"/>
    </location>
</feature>
<dbReference type="GeneID" id="100368559"/>
<organism evidence="5 6">
    <name type="scientific">Saccoglossus kowalevskii</name>
    <name type="common">Acorn worm</name>
    <dbReference type="NCBI Taxonomy" id="10224"/>
    <lineage>
        <taxon>Eukaryota</taxon>
        <taxon>Metazoa</taxon>
        <taxon>Hemichordata</taxon>
        <taxon>Enteropneusta</taxon>
        <taxon>Harrimaniidae</taxon>
        <taxon>Saccoglossus</taxon>
    </lineage>
</organism>
<dbReference type="SUPFAM" id="SSF52540">
    <property type="entry name" value="P-loop containing nucleoside triphosphate hydrolases"/>
    <property type="match status" value="1"/>
</dbReference>